<feature type="transmembrane region" description="Helical" evidence="7">
    <location>
        <begin position="64"/>
        <end position="86"/>
    </location>
</feature>
<evidence type="ECO:0000256" key="2">
    <source>
        <dbReference type="ARBA" id="ARBA00006679"/>
    </source>
</evidence>
<dbReference type="EMBL" id="NHOO01000016">
    <property type="protein sequence ID" value="OVE46630.1"/>
    <property type="molecule type" value="Genomic_DNA"/>
</dbReference>
<name>A0A202B5K8_CHRVL</name>
<organism evidence="8 9">
    <name type="scientific">Chromobacterium violaceum</name>
    <dbReference type="NCBI Taxonomy" id="536"/>
    <lineage>
        <taxon>Bacteria</taxon>
        <taxon>Pseudomonadati</taxon>
        <taxon>Pseudomonadota</taxon>
        <taxon>Betaproteobacteria</taxon>
        <taxon>Neisseriales</taxon>
        <taxon>Chromobacteriaceae</taxon>
        <taxon>Chromobacterium</taxon>
    </lineage>
</organism>
<evidence type="ECO:0000256" key="6">
    <source>
        <dbReference type="ARBA" id="ARBA00023136"/>
    </source>
</evidence>
<accession>A0A202B5K8</accession>
<evidence type="ECO:0000256" key="4">
    <source>
        <dbReference type="ARBA" id="ARBA00022692"/>
    </source>
</evidence>
<evidence type="ECO:0000313" key="8">
    <source>
        <dbReference type="EMBL" id="OVE46630.1"/>
    </source>
</evidence>
<evidence type="ECO:0008006" key="10">
    <source>
        <dbReference type="Google" id="ProtNLM"/>
    </source>
</evidence>
<evidence type="ECO:0000256" key="3">
    <source>
        <dbReference type="ARBA" id="ARBA00022475"/>
    </source>
</evidence>
<gene>
    <name evidence="8" type="ORF">CBW21_17175</name>
</gene>
<feature type="transmembrane region" description="Helical" evidence="7">
    <location>
        <begin position="123"/>
        <end position="144"/>
    </location>
</feature>
<keyword evidence="6 7" id="KW-0472">Membrane</keyword>
<reference evidence="8 9" key="1">
    <citation type="submission" date="2017-05" db="EMBL/GenBank/DDBJ databases">
        <title>Chromobacterium violaceum GHPS1 isolated from Hydrocarbon polluted soil in French Guiana display an awesome secondary metabolite arsenal and a battery of drug and heavy-metal-resistance and detoxification of xenobiotics proteins.</title>
        <authorList>
            <person name="Belbahri L."/>
        </authorList>
    </citation>
    <scope>NUCLEOTIDE SEQUENCE [LARGE SCALE GENOMIC DNA]</scope>
    <source>
        <strain evidence="8 9">GHPS1</strain>
    </source>
</reference>
<evidence type="ECO:0000313" key="9">
    <source>
        <dbReference type="Proteomes" id="UP000196342"/>
    </source>
</evidence>
<dbReference type="RefSeq" id="WP_045051531.1">
    <property type="nucleotide sequence ID" value="NZ_JYGI01000024.1"/>
</dbReference>
<dbReference type="PANTHER" id="PTHR33452:SF1">
    <property type="entry name" value="INNER MEMBRANE PROTEIN YPHA-RELATED"/>
    <property type="match status" value="1"/>
</dbReference>
<dbReference type="InterPro" id="IPR051907">
    <property type="entry name" value="DoxX-like_oxidoreductase"/>
</dbReference>
<dbReference type="Proteomes" id="UP000196342">
    <property type="component" value="Unassembled WGS sequence"/>
</dbReference>
<keyword evidence="9" id="KW-1185">Reference proteome</keyword>
<protein>
    <recommendedName>
        <fullName evidence="10">DoxX</fullName>
    </recommendedName>
</protein>
<sequence>MNALAKPAVSAYQLLIRCADWLQPLVLLLLRLWLLDVFFRSGLTKIDDWDITLALFTDEYHVPLLPPAVAAVMATCGELGLSALLAVGLGGRFAAAGLFILNAVAVISYPALTDATRQFHYFWGAQLLVLLSFGPGLLSVDALLKRWFAGRCAACSQAG</sequence>
<comment type="subcellular location">
    <subcellularLocation>
        <location evidence="1">Cell membrane</location>
        <topology evidence="1">Multi-pass membrane protein</topology>
    </subcellularLocation>
</comment>
<dbReference type="AlphaFoldDB" id="A0A202B5K8"/>
<dbReference type="PANTHER" id="PTHR33452">
    <property type="entry name" value="OXIDOREDUCTASE CATD-RELATED"/>
    <property type="match status" value="1"/>
</dbReference>
<keyword evidence="4 7" id="KW-0812">Transmembrane</keyword>
<feature type="transmembrane region" description="Helical" evidence="7">
    <location>
        <begin position="21"/>
        <end position="39"/>
    </location>
</feature>
<keyword evidence="3" id="KW-1003">Cell membrane</keyword>
<comment type="similarity">
    <text evidence="2">Belongs to the DoxX family.</text>
</comment>
<dbReference type="GO" id="GO:0005886">
    <property type="term" value="C:plasma membrane"/>
    <property type="evidence" value="ECO:0007669"/>
    <property type="project" value="UniProtKB-SubCell"/>
</dbReference>
<evidence type="ECO:0000256" key="5">
    <source>
        <dbReference type="ARBA" id="ARBA00022989"/>
    </source>
</evidence>
<evidence type="ECO:0000256" key="7">
    <source>
        <dbReference type="SAM" id="Phobius"/>
    </source>
</evidence>
<evidence type="ECO:0000256" key="1">
    <source>
        <dbReference type="ARBA" id="ARBA00004651"/>
    </source>
</evidence>
<proteinExistence type="inferred from homology"/>
<keyword evidence="5 7" id="KW-1133">Transmembrane helix</keyword>
<dbReference type="InterPro" id="IPR032808">
    <property type="entry name" value="DoxX"/>
</dbReference>
<feature type="transmembrane region" description="Helical" evidence="7">
    <location>
        <begin position="93"/>
        <end position="111"/>
    </location>
</feature>
<comment type="caution">
    <text evidence="8">The sequence shown here is derived from an EMBL/GenBank/DDBJ whole genome shotgun (WGS) entry which is preliminary data.</text>
</comment>
<dbReference type="Pfam" id="PF07681">
    <property type="entry name" value="DoxX"/>
    <property type="match status" value="1"/>
</dbReference>